<feature type="domain" description="Right handed beta helix" evidence="2">
    <location>
        <begin position="91"/>
        <end position="220"/>
    </location>
</feature>
<dbReference type="PANTHER" id="PTHR22990:SF15">
    <property type="entry name" value="F-BOX ONLY PROTEIN 10"/>
    <property type="match status" value="1"/>
</dbReference>
<proteinExistence type="predicted"/>
<protein>
    <recommendedName>
        <fullName evidence="2">Right handed beta helix domain-containing protein</fullName>
    </recommendedName>
</protein>
<dbReference type="KEGG" id="samy:DB32_003050"/>
<dbReference type="EMBL" id="CP011125">
    <property type="protein sequence ID" value="AKF05901.1"/>
    <property type="molecule type" value="Genomic_DNA"/>
</dbReference>
<dbReference type="InterPro" id="IPR012334">
    <property type="entry name" value="Pectin_lyas_fold"/>
</dbReference>
<dbReference type="PANTHER" id="PTHR22990">
    <property type="entry name" value="F-BOX ONLY PROTEIN"/>
    <property type="match status" value="1"/>
</dbReference>
<sequence length="412" mass="43499">MVLGLTLGLAACGGDDGPPEGCDRWVDPGGDARANVQTMFEEAVDGDVLCFTPGTYEFDDGVTISDKADITIRGTGAEREDVLLNFAGMGTGNSGINASSMTNFTIANMRVVDAAANDVFITDSDFVTIRNVSAGWTDLRAPAEHGRYALYPVQSSHVIVEDSEAFGSVDAGIYVGQTDRCIVRNNVAHGNVAGIEIENSTNCEVHNNVARNNSAGILVFELPGLERQGSRTLVHHNEIVDNSEENFAPSDVGIIALVPPGIGLMILAANEVEAHDNTITGNVSTGVAVVSYVVPIALGAPVPDDAEYDFFPESIYLHDNTYSNNGQMPASAILLIPGSQDPPGSTVEDIVWDGMMREGMEAGDVLCIDDGGSYRMAVIDSDPTSTSDPPFAVQSTDRAPVTCTGMTIDPEF</sequence>
<dbReference type="InterPro" id="IPR006626">
    <property type="entry name" value="PbH1"/>
</dbReference>
<dbReference type="Proteomes" id="UP000034883">
    <property type="component" value="Chromosome"/>
</dbReference>
<dbReference type="Gene3D" id="2.160.20.10">
    <property type="entry name" value="Single-stranded right-handed beta-helix, Pectin lyase-like"/>
    <property type="match status" value="1"/>
</dbReference>
<dbReference type="InterPro" id="IPR039448">
    <property type="entry name" value="Beta_helix"/>
</dbReference>
<evidence type="ECO:0000259" key="2">
    <source>
        <dbReference type="Pfam" id="PF13229"/>
    </source>
</evidence>
<keyword evidence="4" id="KW-1185">Reference proteome</keyword>
<dbReference type="Pfam" id="PF13229">
    <property type="entry name" value="Beta_helix"/>
    <property type="match status" value="1"/>
</dbReference>
<dbReference type="AlphaFoldDB" id="A0A0F6YIG5"/>
<dbReference type="InterPro" id="IPR011050">
    <property type="entry name" value="Pectin_lyase_fold/virulence"/>
</dbReference>
<dbReference type="SMART" id="SM00710">
    <property type="entry name" value="PbH1"/>
    <property type="match status" value="6"/>
</dbReference>
<accession>A0A0F6YIG5</accession>
<reference evidence="3 4" key="1">
    <citation type="submission" date="2015-03" db="EMBL/GenBank/DDBJ databases">
        <title>Genome assembly of Sandaracinus amylolyticus DSM 53668.</title>
        <authorList>
            <person name="Sharma G."/>
            <person name="Subramanian S."/>
        </authorList>
    </citation>
    <scope>NUCLEOTIDE SEQUENCE [LARGE SCALE GENOMIC DNA]</scope>
    <source>
        <strain evidence="3 4">DSM 53668</strain>
    </source>
</reference>
<name>A0A0F6YIG5_9BACT</name>
<evidence type="ECO:0000256" key="1">
    <source>
        <dbReference type="ARBA" id="ARBA00022737"/>
    </source>
</evidence>
<dbReference type="InterPro" id="IPR051550">
    <property type="entry name" value="SCF-Subunits/Alg-Epimerases"/>
</dbReference>
<dbReference type="SUPFAM" id="SSF51126">
    <property type="entry name" value="Pectin lyase-like"/>
    <property type="match status" value="1"/>
</dbReference>
<evidence type="ECO:0000313" key="4">
    <source>
        <dbReference type="Proteomes" id="UP000034883"/>
    </source>
</evidence>
<organism evidence="3 4">
    <name type="scientific">Sandaracinus amylolyticus</name>
    <dbReference type="NCBI Taxonomy" id="927083"/>
    <lineage>
        <taxon>Bacteria</taxon>
        <taxon>Pseudomonadati</taxon>
        <taxon>Myxococcota</taxon>
        <taxon>Polyangia</taxon>
        <taxon>Polyangiales</taxon>
        <taxon>Sandaracinaceae</taxon>
        <taxon>Sandaracinus</taxon>
    </lineage>
</organism>
<dbReference type="NCBIfam" id="TIGR03805">
    <property type="entry name" value="beta_helix_1"/>
    <property type="match status" value="1"/>
</dbReference>
<dbReference type="InterPro" id="IPR022442">
    <property type="entry name" value="SO_2930-like_dom"/>
</dbReference>
<evidence type="ECO:0000313" key="3">
    <source>
        <dbReference type="EMBL" id="AKF05901.1"/>
    </source>
</evidence>
<gene>
    <name evidence="3" type="ORF">DB32_003050</name>
</gene>
<dbReference type="STRING" id="927083.DB32_003050"/>
<keyword evidence="1" id="KW-0677">Repeat</keyword>